<dbReference type="AlphaFoldDB" id="A0A812QFP2"/>
<proteinExistence type="predicted"/>
<name>A0A812QFP2_9DINO</name>
<evidence type="ECO:0000313" key="1">
    <source>
        <dbReference type="EMBL" id="CAE7386075.1"/>
    </source>
</evidence>
<organism evidence="1 2">
    <name type="scientific">Symbiodinium natans</name>
    <dbReference type="NCBI Taxonomy" id="878477"/>
    <lineage>
        <taxon>Eukaryota</taxon>
        <taxon>Sar</taxon>
        <taxon>Alveolata</taxon>
        <taxon>Dinophyceae</taxon>
        <taxon>Suessiales</taxon>
        <taxon>Symbiodiniaceae</taxon>
        <taxon>Symbiodinium</taxon>
    </lineage>
</organism>
<evidence type="ECO:0000313" key="2">
    <source>
        <dbReference type="Proteomes" id="UP000604046"/>
    </source>
</evidence>
<accession>A0A812QFP2</accession>
<keyword evidence="2" id="KW-1185">Reference proteome</keyword>
<dbReference type="Proteomes" id="UP000604046">
    <property type="component" value="Unassembled WGS sequence"/>
</dbReference>
<sequence>MKAMRCTASGLRNAAVPREMLTITFAYEVFPVEGENASQARRDLVREIKAVLDKEWGVMEFIGPKLALWQTKSCWLPFQASHAPSAPAP</sequence>
<gene>
    <name evidence="1" type="primary">dnaJ</name>
    <name evidence="1" type="ORF">SNAT2548_LOCUS21056</name>
</gene>
<dbReference type="EMBL" id="CAJNDS010002234">
    <property type="protein sequence ID" value="CAE7386075.1"/>
    <property type="molecule type" value="Genomic_DNA"/>
</dbReference>
<protein>
    <submittedName>
        <fullName evidence="1">DnaJ protein</fullName>
    </submittedName>
</protein>
<reference evidence="1" key="1">
    <citation type="submission" date="2021-02" db="EMBL/GenBank/DDBJ databases">
        <authorList>
            <person name="Dougan E. K."/>
            <person name="Rhodes N."/>
            <person name="Thang M."/>
            <person name="Chan C."/>
        </authorList>
    </citation>
    <scope>NUCLEOTIDE SEQUENCE</scope>
</reference>
<comment type="caution">
    <text evidence="1">The sequence shown here is derived from an EMBL/GenBank/DDBJ whole genome shotgun (WGS) entry which is preliminary data.</text>
</comment>